<proteinExistence type="predicted"/>
<name>A0ABT1F7Z9_9GAMM</name>
<dbReference type="InterPro" id="IPR000182">
    <property type="entry name" value="GNAT_dom"/>
</dbReference>
<dbReference type="InterPro" id="IPR050832">
    <property type="entry name" value="Bact_Acetyltransf"/>
</dbReference>
<evidence type="ECO:0000256" key="1">
    <source>
        <dbReference type="ARBA" id="ARBA00022679"/>
    </source>
</evidence>
<dbReference type="RefSeq" id="WP_253565255.1">
    <property type="nucleotide sequence ID" value="NZ_JAMZEK010000001.1"/>
</dbReference>
<evidence type="ECO:0000313" key="4">
    <source>
        <dbReference type="EMBL" id="MCP1373489.1"/>
    </source>
</evidence>
<organism evidence="4 5">
    <name type="scientific">Dyella lutea</name>
    <dbReference type="NCBI Taxonomy" id="2950441"/>
    <lineage>
        <taxon>Bacteria</taxon>
        <taxon>Pseudomonadati</taxon>
        <taxon>Pseudomonadota</taxon>
        <taxon>Gammaproteobacteria</taxon>
        <taxon>Lysobacterales</taxon>
        <taxon>Rhodanobacteraceae</taxon>
        <taxon>Dyella</taxon>
    </lineage>
</organism>
<dbReference type="PROSITE" id="PS51186">
    <property type="entry name" value="GNAT"/>
    <property type="match status" value="1"/>
</dbReference>
<evidence type="ECO:0000259" key="3">
    <source>
        <dbReference type="PROSITE" id="PS51186"/>
    </source>
</evidence>
<evidence type="ECO:0000256" key="2">
    <source>
        <dbReference type="ARBA" id="ARBA00023315"/>
    </source>
</evidence>
<comment type="caution">
    <text evidence="4">The sequence shown here is derived from an EMBL/GenBank/DDBJ whole genome shotgun (WGS) entry which is preliminary data.</text>
</comment>
<keyword evidence="5" id="KW-1185">Reference proteome</keyword>
<evidence type="ECO:0000313" key="5">
    <source>
        <dbReference type="Proteomes" id="UP001204615"/>
    </source>
</evidence>
<reference evidence="4 5" key="1">
    <citation type="submission" date="2022-06" db="EMBL/GenBank/DDBJ databases">
        <title>Dyella sp. Sa strain:Sa Genome sequencing.</title>
        <authorList>
            <person name="Park S."/>
        </authorList>
    </citation>
    <scope>NUCLEOTIDE SEQUENCE [LARGE SCALE GENOMIC DNA]</scope>
    <source>
        <strain evidence="4 5">Sa</strain>
    </source>
</reference>
<keyword evidence="1" id="KW-0808">Transferase</keyword>
<dbReference type="Proteomes" id="UP001204615">
    <property type="component" value="Unassembled WGS sequence"/>
</dbReference>
<gene>
    <name evidence="4" type="ORF">NC595_05395</name>
</gene>
<sequence>MFPEKPMHVRIAVPDDAAAIASCLAELGYDTAEELVLERLRDFSTAANDKVFVAEDAHGRVMGVASAHRLPLFHVSGYLVRITALAVSKAAQRAGLGRLLVKAVEAWAWGAGARRIEVTSGDHRPAAHAFYQAVGYAIDERRFVKNSPVQRDEGR</sequence>
<accession>A0ABT1F7Z9</accession>
<dbReference type="SUPFAM" id="SSF55729">
    <property type="entry name" value="Acyl-CoA N-acyltransferases (Nat)"/>
    <property type="match status" value="1"/>
</dbReference>
<feature type="domain" description="N-acetyltransferase" evidence="3">
    <location>
        <begin position="7"/>
        <end position="155"/>
    </location>
</feature>
<dbReference type="PANTHER" id="PTHR43877">
    <property type="entry name" value="AMINOALKYLPHOSPHONATE N-ACETYLTRANSFERASE-RELATED-RELATED"/>
    <property type="match status" value="1"/>
</dbReference>
<dbReference type="CDD" id="cd04301">
    <property type="entry name" value="NAT_SF"/>
    <property type="match status" value="1"/>
</dbReference>
<dbReference type="Gene3D" id="3.40.630.30">
    <property type="match status" value="1"/>
</dbReference>
<dbReference type="Pfam" id="PF00583">
    <property type="entry name" value="Acetyltransf_1"/>
    <property type="match status" value="1"/>
</dbReference>
<dbReference type="EMBL" id="JAMZEK010000001">
    <property type="protein sequence ID" value="MCP1373489.1"/>
    <property type="molecule type" value="Genomic_DNA"/>
</dbReference>
<keyword evidence="2" id="KW-0012">Acyltransferase</keyword>
<dbReference type="InterPro" id="IPR016181">
    <property type="entry name" value="Acyl_CoA_acyltransferase"/>
</dbReference>
<protein>
    <submittedName>
        <fullName evidence="4">GNAT family N-acetyltransferase</fullName>
    </submittedName>
</protein>